<feature type="domain" description="Metalloprotease TldD/E C-terminal" evidence="1">
    <location>
        <begin position="1"/>
        <end position="116"/>
    </location>
</feature>
<name>A0A0F9C9K0_9ZZZZ</name>
<dbReference type="PANTHER" id="PTHR43421:SF1">
    <property type="entry name" value="METALLOPROTEASE PMBA"/>
    <property type="match status" value="1"/>
</dbReference>
<dbReference type="AlphaFoldDB" id="A0A0F9C9K0"/>
<comment type="caution">
    <text evidence="2">The sequence shown here is derived from an EMBL/GenBank/DDBJ whole genome shotgun (WGS) entry which is preliminary data.</text>
</comment>
<feature type="non-terminal residue" evidence="2">
    <location>
        <position position="1"/>
    </location>
</feature>
<proteinExistence type="predicted"/>
<reference evidence="2" key="1">
    <citation type="journal article" date="2015" name="Nature">
        <title>Complex archaea that bridge the gap between prokaryotes and eukaryotes.</title>
        <authorList>
            <person name="Spang A."/>
            <person name="Saw J.H."/>
            <person name="Jorgensen S.L."/>
            <person name="Zaremba-Niedzwiedzka K."/>
            <person name="Martijn J."/>
            <person name="Lind A.E."/>
            <person name="van Eijk R."/>
            <person name="Schleper C."/>
            <person name="Guy L."/>
            <person name="Ettema T.J."/>
        </authorList>
    </citation>
    <scope>NUCLEOTIDE SEQUENCE</scope>
</reference>
<dbReference type="GO" id="GO:0005829">
    <property type="term" value="C:cytosol"/>
    <property type="evidence" value="ECO:0007669"/>
    <property type="project" value="TreeGrafter"/>
</dbReference>
<organism evidence="2">
    <name type="scientific">marine sediment metagenome</name>
    <dbReference type="NCBI Taxonomy" id="412755"/>
    <lineage>
        <taxon>unclassified sequences</taxon>
        <taxon>metagenomes</taxon>
        <taxon>ecological metagenomes</taxon>
    </lineage>
</organism>
<dbReference type="InterPro" id="IPR045569">
    <property type="entry name" value="Metalloprtase-TldD/E_C"/>
</dbReference>
<accession>A0A0F9C9K0</accession>
<dbReference type="SUPFAM" id="SSF111283">
    <property type="entry name" value="Putative modulator of DNA gyrase, PmbA/TldD"/>
    <property type="match status" value="1"/>
</dbReference>
<dbReference type="GO" id="GO:0006508">
    <property type="term" value="P:proteolysis"/>
    <property type="evidence" value="ECO:0007669"/>
    <property type="project" value="InterPro"/>
</dbReference>
<dbReference type="PANTHER" id="PTHR43421">
    <property type="entry name" value="METALLOPROTEASE PMBA"/>
    <property type="match status" value="1"/>
</dbReference>
<dbReference type="EMBL" id="LAZR01045362">
    <property type="protein sequence ID" value="KKK99044.1"/>
    <property type="molecule type" value="Genomic_DNA"/>
</dbReference>
<gene>
    <name evidence="2" type="ORF">LCGC14_2636670</name>
</gene>
<sequence>ARKMNMTPTGRAGGIHNWLVEQTHNDLTALLKTMGTGLLVTELMGQGVNTVTGDYSRGAAGFWVENGEIQYPVSEITIAGNLKDMFKGISAIGGDIERRGGIQTGSVLIEQMQIAGA</sequence>
<dbReference type="InterPro" id="IPR047657">
    <property type="entry name" value="PmbA"/>
</dbReference>
<dbReference type="Pfam" id="PF19289">
    <property type="entry name" value="PmbA_TldD_3rd"/>
    <property type="match status" value="1"/>
</dbReference>
<dbReference type="InterPro" id="IPR036059">
    <property type="entry name" value="TldD/PmbA_sf"/>
</dbReference>
<evidence type="ECO:0000259" key="1">
    <source>
        <dbReference type="Pfam" id="PF19289"/>
    </source>
</evidence>
<protein>
    <recommendedName>
        <fullName evidence="1">Metalloprotease TldD/E C-terminal domain-containing protein</fullName>
    </recommendedName>
</protein>
<dbReference type="GO" id="GO:0008237">
    <property type="term" value="F:metallopeptidase activity"/>
    <property type="evidence" value="ECO:0007669"/>
    <property type="project" value="InterPro"/>
</dbReference>
<evidence type="ECO:0000313" key="2">
    <source>
        <dbReference type="EMBL" id="KKK99044.1"/>
    </source>
</evidence>